<dbReference type="InterPro" id="IPR005511">
    <property type="entry name" value="SMP-30"/>
</dbReference>
<evidence type="ECO:0000256" key="2">
    <source>
        <dbReference type="PIRSR" id="PIRSR605511-1"/>
    </source>
</evidence>
<feature type="domain" description="SMP-30/Gluconolactonase/LRE-like region" evidence="4">
    <location>
        <begin position="18"/>
        <end position="239"/>
    </location>
</feature>
<dbReference type="SUPFAM" id="SSF63829">
    <property type="entry name" value="Calcium-dependent phosphotriesterase"/>
    <property type="match status" value="1"/>
</dbReference>
<proteinExistence type="inferred from homology"/>
<dbReference type="GO" id="GO:0005509">
    <property type="term" value="F:calcium ion binding"/>
    <property type="evidence" value="ECO:0007669"/>
    <property type="project" value="TreeGrafter"/>
</dbReference>
<dbReference type="PANTHER" id="PTHR10907:SF66">
    <property type="entry name" value="MIP34848P1-RELATED"/>
    <property type="match status" value="1"/>
</dbReference>
<evidence type="ECO:0000313" key="6">
    <source>
        <dbReference type="Proteomes" id="UP001372834"/>
    </source>
</evidence>
<dbReference type="PANTHER" id="PTHR10907">
    <property type="entry name" value="REGUCALCIN"/>
    <property type="match status" value="1"/>
</dbReference>
<comment type="cofactor">
    <cofactor evidence="3">
        <name>Zn(2+)</name>
        <dbReference type="ChEBI" id="CHEBI:29105"/>
    </cofactor>
    <text evidence="3">Binds 1 divalent metal cation per subunit.</text>
</comment>
<dbReference type="PRINTS" id="PR01790">
    <property type="entry name" value="SMP30FAMILY"/>
</dbReference>
<name>A0AAN8S7N8_POLSC</name>
<reference evidence="5 6" key="1">
    <citation type="submission" date="2023-10" db="EMBL/GenBank/DDBJ databases">
        <title>Genomes of two closely related lineages of the louse Polyplax serrata with different host specificities.</title>
        <authorList>
            <person name="Martinu J."/>
            <person name="Tarabai H."/>
            <person name="Stefka J."/>
            <person name="Hypsa V."/>
        </authorList>
    </citation>
    <scope>NUCLEOTIDE SEQUENCE [LARGE SCALE GENOMIC DNA]</scope>
    <source>
        <strain evidence="5">HR10_N</strain>
    </source>
</reference>
<dbReference type="EMBL" id="JAWJWE010000039">
    <property type="protein sequence ID" value="KAK6620746.1"/>
    <property type="molecule type" value="Genomic_DNA"/>
</dbReference>
<evidence type="ECO:0000313" key="5">
    <source>
        <dbReference type="EMBL" id="KAK6620746.1"/>
    </source>
</evidence>
<comment type="similarity">
    <text evidence="1">Belongs to the SMP-30/CGR1 family.</text>
</comment>
<dbReference type="Gene3D" id="2.120.10.30">
    <property type="entry name" value="TolB, C-terminal domain"/>
    <property type="match status" value="1"/>
</dbReference>
<sequence>MMAGPKHPRFVLHQNESAPVSIVIPLKGSTNKFAVTIGRNLSIVTWDGESTTPDNVEIIATVDEEPGKEKNQFNDGKVDSAGRLWIGTMGAVNPDGTWTPELGSLYSFVKNGKPVKHLTKLSIANGLIWNKNNTKMFYIDSPTRRVDLFDFDHITGQISNRRLFFDVGPHIPDDKGGPDGMTIDENDDLWFAVYGTGKIFNVNGTTGELIQKVKLPVMNPTSVAFGGKDFNELYVTSATFEVTEDMRKQFPSSGCTLRITNLGVRGRRANPADL</sequence>
<organism evidence="5 6">
    <name type="scientific">Polyplax serrata</name>
    <name type="common">Common mouse louse</name>
    <dbReference type="NCBI Taxonomy" id="468196"/>
    <lineage>
        <taxon>Eukaryota</taxon>
        <taxon>Metazoa</taxon>
        <taxon>Ecdysozoa</taxon>
        <taxon>Arthropoda</taxon>
        <taxon>Hexapoda</taxon>
        <taxon>Insecta</taxon>
        <taxon>Pterygota</taxon>
        <taxon>Neoptera</taxon>
        <taxon>Paraneoptera</taxon>
        <taxon>Psocodea</taxon>
        <taxon>Troctomorpha</taxon>
        <taxon>Phthiraptera</taxon>
        <taxon>Anoplura</taxon>
        <taxon>Polyplacidae</taxon>
        <taxon>Polyplax</taxon>
    </lineage>
</organism>
<dbReference type="InterPro" id="IPR013658">
    <property type="entry name" value="SGL"/>
</dbReference>
<dbReference type="AlphaFoldDB" id="A0AAN8S7N8"/>
<feature type="binding site" evidence="3">
    <location>
        <position position="179"/>
    </location>
    <ligand>
        <name>a divalent metal cation</name>
        <dbReference type="ChEBI" id="CHEBI:60240"/>
    </ligand>
</feature>
<feature type="binding site" evidence="3">
    <location>
        <position position="74"/>
    </location>
    <ligand>
        <name>substrate</name>
    </ligand>
</feature>
<dbReference type="GO" id="GO:0004341">
    <property type="term" value="F:gluconolactonase activity"/>
    <property type="evidence" value="ECO:0007669"/>
    <property type="project" value="TreeGrafter"/>
</dbReference>
<feature type="active site" description="Proton donor/acceptor" evidence="2">
    <location>
        <position position="179"/>
    </location>
</feature>
<evidence type="ECO:0000256" key="1">
    <source>
        <dbReference type="ARBA" id="ARBA00008853"/>
    </source>
</evidence>
<dbReference type="Pfam" id="PF08450">
    <property type="entry name" value="SGL"/>
    <property type="match status" value="1"/>
</dbReference>
<dbReference type="GO" id="GO:0019853">
    <property type="term" value="P:L-ascorbic acid biosynthetic process"/>
    <property type="evidence" value="ECO:0007669"/>
    <property type="project" value="TreeGrafter"/>
</dbReference>
<keyword evidence="3" id="KW-0479">Metal-binding</keyword>
<feature type="binding site" evidence="3">
    <location>
        <position position="125"/>
    </location>
    <ligand>
        <name>a divalent metal cation</name>
        <dbReference type="ChEBI" id="CHEBI:60240"/>
    </ligand>
</feature>
<evidence type="ECO:0000256" key="3">
    <source>
        <dbReference type="PIRSR" id="PIRSR605511-2"/>
    </source>
</evidence>
<keyword evidence="3" id="KW-0862">Zinc</keyword>
<evidence type="ECO:0000259" key="4">
    <source>
        <dbReference type="Pfam" id="PF08450"/>
    </source>
</evidence>
<dbReference type="InterPro" id="IPR011042">
    <property type="entry name" value="6-blade_b-propeller_TolB-like"/>
</dbReference>
<comment type="caution">
    <text evidence="5">The sequence shown here is derived from an EMBL/GenBank/DDBJ whole genome shotgun (WGS) entry which is preliminary data.</text>
</comment>
<accession>A0AAN8S7N8</accession>
<protein>
    <recommendedName>
        <fullName evidence="4">SMP-30/Gluconolactonase/LRE-like region domain-containing protein</fullName>
    </recommendedName>
</protein>
<dbReference type="Proteomes" id="UP001372834">
    <property type="component" value="Unassembled WGS sequence"/>
</dbReference>
<gene>
    <name evidence="5" type="ORF">RUM43_011041</name>
</gene>